<keyword evidence="3" id="KW-1185">Reference proteome</keyword>
<dbReference type="AlphaFoldDB" id="A0A7M7GI13"/>
<reference evidence="3" key="1">
    <citation type="submission" date="2015-02" db="EMBL/GenBank/DDBJ databases">
        <title>Genome sequencing for Strongylocentrotus purpuratus.</title>
        <authorList>
            <person name="Murali S."/>
            <person name="Liu Y."/>
            <person name="Vee V."/>
            <person name="English A."/>
            <person name="Wang M."/>
            <person name="Skinner E."/>
            <person name="Han Y."/>
            <person name="Muzny D.M."/>
            <person name="Worley K.C."/>
            <person name="Gibbs R.A."/>
        </authorList>
    </citation>
    <scope>NUCLEOTIDE SEQUENCE</scope>
</reference>
<evidence type="ECO:0000313" key="2">
    <source>
        <dbReference type="EnsemblMetazoa" id="XP_003727520"/>
    </source>
</evidence>
<dbReference type="OrthoDB" id="5531344at2759"/>
<feature type="compositionally biased region" description="Basic and acidic residues" evidence="1">
    <location>
        <begin position="267"/>
        <end position="277"/>
    </location>
</feature>
<evidence type="ECO:0000313" key="3">
    <source>
        <dbReference type="Proteomes" id="UP000007110"/>
    </source>
</evidence>
<feature type="region of interest" description="Disordered" evidence="1">
    <location>
        <begin position="258"/>
        <end position="277"/>
    </location>
</feature>
<dbReference type="InParanoid" id="A0A7M7GI13"/>
<accession>A0A7M7GI13</accession>
<evidence type="ECO:0008006" key="4">
    <source>
        <dbReference type="Google" id="ProtNLM"/>
    </source>
</evidence>
<name>A0A7M7GI13_STRPU</name>
<dbReference type="Proteomes" id="UP000007110">
    <property type="component" value="Unassembled WGS sequence"/>
</dbReference>
<dbReference type="GO" id="GO:0005829">
    <property type="term" value="C:cytosol"/>
    <property type="evidence" value="ECO:0000318"/>
    <property type="project" value="GO_Central"/>
</dbReference>
<organism evidence="2 3">
    <name type="scientific">Strongylocentrotus purpuratus</name>
    <name type="common">Purple sea urchin</name>
    <dbReference type="NCBI Taxonomy" id="7668"/>
    <lineage>
        <taxon>Eukaryota</taxon>
        <taxon>Metazoa</taxon>
        <taxon>Echinodermata</taxon>
        <taxon>Eleutherozoa</taxon>
        <taxon>Echinozoa</taxon>
        <taxon>Echinoidea</taxon>
        <taxon>Euechinoidea</taxon>
        <taxon>Echinacea</taxon>
        <taxon>Camarodonta</taxon>
        <taxon>Echinidea</taxon>
        <taxon>Strongylocentrotidae</taxon>
        <taxon>Strongylocentrotus</taxon>
    </lineage>
</organism>
<dbReference type="CTD" id="51562"/>
<dbReference type="RefSeq" id="XP_003727520.1">
    <property type="nucleotide sequence ID" value="XM_003727472.3"/>
</dbReference>
<dbReference type="GeneID" id="100889281"/>
<feature type="compositionally biased region" description="Basic and acidic residues" evidence="1">
    <location>
        <begin position="83"/>
        <end position="94"/>
    </location>
</feature>
<evidence type="ECO:0000256" key="1">
    <source>
        <dbReference type="SAM" id="MobiDB-lite"/>
    </source>
</evidence>
<proteinExistence type="predicted"/>
<feature type="region of interest" description="Disordered" evidence="1">
    <location>
        <begin position="65"/>
        <end position="96"/>
    </location>
</feature>
<reference evidence="2" key="2">
    <citation type="submission" date="2021-01" db="UniProtKB">
        <authorList>
            <consortium name="EnsemblMetazoa"/>
        </authorList>
    </citation>
    <scope>IDENTIFICATION</scope>
</reference>
<protein>
    <recommendedName>
        <fullName evidence="4">MAP3K12-binding inhibitory protein 1</fullName>
    </recommendedName>
</protein>
<dbReference type="EnsemblMetazoa" id="XM_003727472">
    <property type="protein sequence ID" value="XP_003727520"/>
    <property type="gene ID" value="LOC100889281"/>
</dbReference>
<sequence>MMEVAEFIEKFAESFQKFMEKAQLSSSIAMVIDESMLAEVDVKPSVLQSSVSMLLQDLQNLHNLCDSSNSDGKSDDTPPCPSCRERKEKPKDDPIDLDPEVVQITADNREIYRRIQAFIDRKQTEKDDTNCREFCTMVPHSSDTSCARTDAVFTSQTGGKSHVKVSKVVNKYGPQTRPALITMPHVRPAVKRERIQRESSGSDGAAGPVTGVEERLHNMESFLKIKTGHNSSGDIFQRLKHLEKRLLHLESVSPEYANVSSSMAKPQRGEGLDKEYGQDTAVHDIDLRIKELQRSLRMKKARIETMAKTES</sequence>
<dbReference type="KEGG" id="spu:100889281"/>
<dbReference type="OMA" id="VDPSAIC"/>